<evidence type="ECO:0000313" key="1">
    <source>
        <dbReference type="EMBL" id="SPD71799.1"/>
    </source>
</evidence>
<protein>
    <recommendedName>
        <fullName evidence="2">Transposase</fullName>
    </recommendedName>
</protein>
<proteinExistence type="predicted"/>
<evidence type="ECO:0008006" key="2">
    <source>
        <dbReference type="Google" id="ProtNLM"/>
    </source>
</evidence>
<organism evidence="1">
    <name type="scientific">uncultured Desulfobacterium sp</name>
    <dbReference type="NCBI Taxonomy" id="201089"/>
    <lineage>
        <taxon>Bacteria</taxon>
        <taxon>Pseudomonadati</taxon>
        <taxon>Thermodesulfobacteriota</taxon>
        <taxon>Desulfobacteria</taxon>
        <taxon>Desulfobacterales</taxon>
        <taxon>Desulfobacteriaceae</taxon>
        <taxon>Desulfobacterium</taxon>
        <taxon>environmental samples</taxon>
    </lineage>
</organism>
<reference evidence="1" key="1">
    <citation type="submission" date="2018-01" db="EMBL/GenBank/DDBJ databases">
        <authorList>
            <person name="Regsiter A."/>
            <person name="William W."/>
        </authorList>
    </citation>
    <scope>NUCLEOTIDE SEQUENCE</scope>
    <source>
        <strain evidence="1">TRIP AH-1</strain>
    </source>
</reference>
<sequence length="50" mass="6217">MFDPKLYGRRNSKTILRTMQLRIGQRRPEDEMLKCYIYIFRVPYTHPEVR</sequence>
<gene>
    <name evidence="1" type="ORF">PITCH_A1040013</name>
</gene>
<dbReference type="AlphaFoldDB" id="A0A445MQV9"/>
<name>A0A445MQV9_9BACT</name>
<dbReference type="EMBL" id="OJIN01000007">
    <property type="protein sequence ID" value="SPD71799.1"/>
    <property type="molecule type" value="Genomic_DNA"/>
</dbReference>
<accession>A0A445MQV9</accession>